<comment type="similarity">
    <text evidence="1">Belongs to the transferase hexapeptide repeat family.</text>
</comment>
<keyword evidence="5" id="KW-1185">Reference proteome</keyword>
<dbReference type="GeneID" id="86891067"/>
<dbReference type="Proteomes" id="UP000576368">
    <property type="component" value="Unassembled WGS sequence"/>
</dbReference>
<dbReference type="InterPro" id="IPR011004">
    <property type="entry name" value="Trimer_LpxA-like_sf"/>
</dbReference>
<evidence type="ECO:0000313" key="5">
    <source>
        <dbReference type="Proteomes" id="UP001302374"/>
    </source>
</evidence>
<organism evidence="2 4">
    <name type="scientific">Butyricimonas paravirosa</name>
    <dbReference type="NCBI Taxonomy" id="1472417"/>
    <lineage>
        <taxon>Bacteria</taxon>
        <taxon>Pseudomonadati</taxon>
        <taxon>Bacteroidota</taxon>
        <taxon>Bacteroidia</taxon>
        <taxon>Bacteroidales</taxon>
        <taxon>Odoribacteraceae</taxon>
        <taxon>Butyricimonas</taxon>
    </lineage>
</organism>
<dbReference type="InterPro" id="IPR050179">
    <property type="entry name" value="Trans_hexapeptide_repeat"/>
</dbReference>
<dbReference type="Gene3D" id="2.160.10.10">
    <property type="entry name" value="Hexapeptide repeat proteins"/>
    <property type="match status" value="1"/>
</dbReference>
<reference evidence="3 5" key="1">
    <citation type="submission" date="2019-09" db="EMBL/GenBank/DDBJ databases">
        <title>Butyricimonas paravirosa DSM 105722 (=214-4 = JCM 18677 = CCUG 65563).</title>
        <authorList>
            <person name="Le Roy T."/>
            <person name="Cani P.D."/>
        </authorList>
    </citation>
    <scope>NUCLEOTIDE SEQUENCE [LARGE SCALE GENOMIC DNA]</scope>
    <source>
        <strain evidence="3 5">DSM 105722</strain>
    </source>
</reference>
<protein>
    <submittedName>
        <fullName evidence="2">UDP-3-O-[3-hydroxymyristoyl] glucosamine N-acyltransferase</fullName>
        <ecNumber evidence="2">2.3.1.191</ecNumber>
    </submittedName>
</protein>
<evidence type="ECO:0000313" key="2">
    <source>
        <dbReference type="EMBL" id="NJC20633.1"/>
    </source>
</evidence>
<evidence type="ECO:0000313" key="3">
    <source>
        <dbReference type="EMBL" id="WOF12064.1"/>
    </source>
</evidence>
<reference evidence="2 4" key="2">
    <citation type="submission" date="2020-03" db="EMBL/GenBank/DDBJ databases">
        <title>Genomic Encyclopedia of Type Strains, Phase IV (KMG-IV): sequencing the most valuable type-strain genomes for metagenomic binning, comparative biology and taxonomic classification.</title>
        <authorList>
            <person name="Goeker M."/>
        </authorList>
    </citation>
    <scope>NUCLEOTIDE SEQUENCE [LARGE SCALE GENOMIC DNA]</scope>
    <source>
        <strain evidence="2 4">DSM 105722</strain>
    </source>
</reference>
<dbReference type="Pfam" id="PF00132">
    <property type="entry name" value="Hexapep"/>
    <property type="match status" value="2"/>
</dbReference>
<evidence type="ECO:0000313" key="4">
    <source>
        <dbReference type="Proteomes" id="UP000576368"/>
    </source>
</evidence>
<dbReference type="SUPFAM" id="SSF51161">
    <property type="entry name" value="Trimeric LpxA-like enzymes"/>
    <property type="match status" value="1"/>
</dbReference>
<gene>
    <name evidence="3" type="ORF">F1644_07190</name>
    <name evidence="2" type="ORF">GGR15_004289</name>
</gene>
<dbReference type="Proteomes" id="UP001302374">
    <property type="component" value="Chromosome"/>
</dbReference>
<dbReference type="EMBL" id="CP043839">
    <property type="protein sequence ID" value="WOF12064.1"/>
    <property type="molecule type" value="Genomic_DNA"/>
</dbReference>
<accession>A0A7X5YHS7</accession>
<dbReference type="InterPro" id="IPR001451">
    <property type="entry name" value="Hexapep"/>
</dbReference>
<evidence type="ECO:0000256" key="1">
    <source>
        <dbReference type="ARBA" id="ARBA00007274"/>
    </source>
</evidence>
<dbReference type="AlphaFoldDB" id="A0A7X5YHS7"/>
<keyword evidence="2" id="KW-0012">Acyltransferase</keyword>
<dbReference type="GO" id="GO:0103118">
    <property type="term" value="F:UDP-3-O-[(3R)-3-hydroxyacyl]-glucosamine N-acyltransferase activity"/>
    <property type="evidence" value="ECO:0007669"/>
    <property type="project" value="UniProtKB-EC"/>
</dbReference>
<dbReference type="EMBL" id="JAATLI010000020">
    <property type="protein sequence ID" value="NJC20633.1"/>
    <property type="molecule type" value="Genomic_DNA"/>
</dbReference>
<dbReference type="EC" id="2.3.1.191" evidence="2"/>
<keyword evidence="2" id="KW-0808">Transferase</keyword>
<proteinExistence type="inferred from homology"/>
<name>A0A7X5YHS7_9BACT</name>
<dbReference type="PANTHER" id="PTHR43300">
    <property type="entry name" value="ACETYLTRANSFERASE"/>
    <property type="match status" value="1"/>
</dbReference>
<dbReference type="RefSeq" id="WP_118305568.1">
    <property type="nucleotide sequence ID" value="NZ_BMPA01000019.1"/>
</dbReference>
<sequence length="300" mass="33123">MQYREIWLNEIAQLIGVPFVGEDIVINGLNLCNRKTVYSSVVSYITSESFIDTVKNNSAIKTLFLTEELAKRVREDIPRDIALFIVNNPEEEFYKLHEILCVYGLYQYEENPPKVGHNCKIHPSVVLENNVIIGDNVIIGPNSVVRSRAIIENDVRIGCCSVIGSEGFQCIRFINGDTHVATHVGGTHLCVNVSIGDNVTVGNALFEGETIIGKNTKIDNHVYVAHNLVIGENNIITACCLLMGSSVLENNVWLAPNAVVMNKKVIHDGGFVGCMSLVTKDVLQGSIVVGIPAKEWKKRF</sequence>